<name>A0ABU8HL54_9BACI</name>
<dbReference type="InterPro" id="IPR027417">
    <property type="entry name" value="P-loop_NTPase"/>
</dbReference>
<evidence type="ECO:0000313" key="5">
    <source>
        <dbReference type="Proteomes" id="UP001312865"/>
    </source>
</evidence>
<comment type="caution">
    <text evidence="4">The sequence shown here is derived from an EMBL/GenBank/DDBJ whole genome shotgun (WGS) entry which is preliminary data.</text>
</comment>
<dbReference type="EMBL" id="JBBAXC010000039">
    <property type="protein sequence ID" value="MEI5909718.1"/>
    <property type="molecule type" value="Genomic_DNA"/>
</dbReference>
<organism evidence="4 5">
    <name type="scientific">Bacillus spongiae</name>
    <dbReference type="NCBI Taxonomy" id="2683610"/>
    <lineage>
        <taxon>Bacteria</taxon>
        <taxon>Bacillati</taxon>
        <taxon>Bacillota</taxon>
        <taxon>Bacilli</taxon>
        <taxon>Bacillales</taxon>
        <taxon>Bacillaceae</taxon>
        <taxon>Bacillus</taxon>
    </lineage>
</organism>
<reference evidence="4 5" key="1">
    <citation type="journal article" date="2018" name="J. Microbiol.">
        <title>Bacillus spongiae sp. nov., isolated from sponge of Jeju Island.</title>
        <authorList>
            <person name="Lee G.E."/>
            <person name="Im W.T."/>
            <person name="Park J.S."/>
        </authorList>
    </citation>
    <scope>NUCLEOTIDE SEQUENCE [LARGE SCALE GENOMIC DNA]</scope>
    <source>
        <strain evidence="4 5">135PIL107-10</strain>
    </source>
</reference>
<sequence>MTSILKLKNINKKYRHSVLLNCHYQFDQTGLYAIYGISGSGKSTLLNIIAGFDAPDSGEVQTYFNCLEYVMQDHMLLTNVTVRENLYIKLNVTKNKPEEYDEIIQKIGEDLSIERLIDEKVLVLSGGEKQRVSIARALLNVPEVILLDEPTANIDSDLKIGLLELLLNLSKERLIIVTTHDPLVKEYADKTLYLERGNFDEK</sequence>
<dbReference type="PROSITE" id="PS00211">
    <property type="entry name" value="ABC_TRANSPORTER_1"/>
    <property type="match status" value="1"/>
</dbReference>
<dbReference type="InterPro" id="IPR015854">
    <property type="entry name" value="ABC_transpr_LolD-like"/>
</dbReference>
<proteinExistence type="predicted"/>
<evidence type="ECO:0000256" key="2">
    <source>
        <dbReference type="ARBA" id="ARBA00022840"/>
    </source>
</evidence>
<feature type="domain" description="ABC transporter" evidence="3">
    <location>
        <begin position="5"/>
        <end position="202"/>
    </location>
</feature>
<dbReference type="GO" id="GO:0005524">
    <property type="term" value="F:ATP binding"/>
    <property type="evidence" value="ECO:0007669"/>
    <property type="project" value="UniProtKB-KW"/>
</dbReference>
<dbReference type="PANTHER" id="PTHR24220">
    <property type="entry name" value="IMPORT ATP-BINDING PROTEIN"/>
    <property type="match status" value="1"/>
</dbReference>
<evidence type="ECO:0000256" key="1">
    <source>
        <dbReference type="ARBA" id="ARBA00022741"/>
    </source>
</evidence>
<dbReference type="Pfam" id="PF00005">
    <property type="entry name" value="ABC_tran"/>
    <property type="match status" value="1"/>
</dbReference>
<keyword evidence="1" id="KW-0547">Nucleotide-binding</keyword>
<dbReference type="InterPro" id="IPR017871">
    <property type="entry name" value="ABC_transporter-like_CS"/>
</dbReference>
<dbReference type="Proteomes" id="UP001312865">
    <property type="component" value="Unassembled WGS sequence"/>
</dbReference>
<dbReference type="SMART" id="SM00382">
    <property type="entry name" value="AAA"/>
    <property type="match status" value="1"/>
</dbReference>
<dbReference type="Gene3D" id="3.40.50.300">
    <property type="entry name" value="P-loop containing nucleotide triphosphate hydrolases"/>
    <property type="match status" value="1"/>
</dbReference>
<keyword evidence="2 4" id="KW-0067">ATP-binding</keyword>
<protein>
    <submittedName>
        <fullName evidence="4">ATP-binding cassette domain-containing protein</fullName>
    </submittedName>
</protein>
<accession>A0ABU8HL54</accession>
<dbReference type="InterPro" id="IPR003593">
    <property type="entry name" value="AAA+_ATPase"/>
</dbReference>
<evidence type="ECO:0000259" key="3">
    <source>
        <dbReference type="PROSITE" id="PS50893"/>
    </source>
</evidence>
<evidence type="ECO:0000313" key="4">
    <source>
        <dbReference type="EMBL" id="MEI5909718.1"/>
    </source>
</evidence>
<keyword evidence="5" id="KW-1185">Reference proteome</keyword>
<dbReference type="RefSeq" id="WP_336589163.1">
    <property type="nucleotide sequence ID" value="NZ_JBBAXC010000039.1"/>
</dbReference>
<gene>
    <name evidence="4" type="ORF">WAK64_22270</name>
</gene>
<dbReference type="InterPro" id="IPR003439">
    <property type="entry name" value="ABC_transporter-like_ATP-bd"/>
</dbReference>
<dbReference type="PANTHER" id="PTHR24220:SF86">
    <property type="entry name" value="ABC TRANSPORTER ABCH.1"/>
    <property type="match status" value="1"/>
</dbReference>
<dbReference type="PROSITE" id="PS50893">
    <property type="entry name" value="ABC_TRANSPORTER_2"/>
    <property type="match status" value="1"/>
</dbReference>
<dbReference type="SUPFAM" id="SSF52540">
    <property type="entry name" value="P-loop containing nucleoside triphosphate hydrolases"/>
    <property type="match status" value="1"/>
</dbReference>